<dbReference type="AlphaFoldDB" id="A0A183DZH7"/>
<evidence type="ECO:0000313" key="1">
    <source>
        <dbReference type="WBParaSite" id="GPUH_0001413301-mRNA-1"/>
    </source>
</evidence>
<dbReference type="WBParaSite" id="GPUH_0001413301-mRNA-1">
    <property type="protein sequence ID" value="GPUH_0001413301-mRNA-1"/>
    <property type="gene ID" value="GPUH_0001413301"/>
</dbReference>
<name>A0A183DZH7_9BILA</name>
<dbReference type="Gene3D" id="2.60.120.820">
    <property type="entry name" value="PHR domain"/>
    <property type="match status" value="1"/>
</dbReference>
<protein>
    <submittedName>
        <fullName evidence="1">PHR domain-containing protein</fullName>
    </submittedName>
</protein>
<reference evidence="1" key="1">
    <citation type="submission" date="2016-06" db="UniProtKB">
        <authorList>
            <consortium name="WormBaseParasite"/>
        </authorList>
    </citation>
    <scope>IDENTIFICATION</scope>
</reference>
<proteinExistence type="predicted"/>
<organism evidence="1">
    <name type="scientific">Gongylonema pulchrum</name>
    <dbReference type="NCBI Taxonomy" id="637853"/>
    <lineage>
        <taxon>Eukaryota</taxon>
        <taxon>Metazoa</taxon>
        <taxon>Ecdysozoa</taxon>
        <taxon>Nematoda</taxon>
        <taxon>Chromadorea</taxon>
        <taxon>Rhabditida</taxon>
        <taxon>Spirurina</taxon>
        <taxon>Spiruromorpha</taxon>
        <taxon>Spiruroidea</taxon>
        <taxon>Gongylonematidae</taxon>
        <taxon>Gongylonema</taxon>
    </lineage>
</organism>
<accession>A0A183DZH7</accession>
<dbReference type="InterPro" id="IPR038648">
    <property type="entry name" value="PHR_sf"/>
</dbReference>
<sequence>LGIRMQTFGGKDGVKTATVALPYDEELGIRMQTFGGKDGVKTATVALPYNEEVRFHFKSFKNSNDYEDFCFYEGQIPEIHFFIKRPK</sequence>